<evidence type="ECO:0000313" key="2">
    <source>
        <dbReference type="Proteomes" id="UP000266673"/>
    </source>
</evidence>
<name>A0A397VTZ4_9GLOM</name>
<dbReference type="EMBL" id="QKWP01000182">
    <property type="protein sequence ID" value="RIB25231.1"/>
    <property type="molecule type" value="Genomic_DNA"/>
</dbReference>
<gene>
    <name evidence="1" type="ORF">C2G38_2166410</name>
</gene>
<comment type="caution">
    <text evidence="1">The sequence shown here is derived from an EMBL/GenBank/DDBJ whole genome shotgun (WGS) entry which is preliminary data.</text>
</comment>
<evidence type="ECO:0000313" key="1">
    <source>
        <dbReference type="EMBL" id="RIB25231.1"/>
    </source>
</evidence>
<reference evidence="1 2" key="1">
    <citation type="submission" date="2018-06" db="EMBL/GenBank/DDBJ databases">
        <title>Comparative genomics reveals the genomic features of Rhizophagus irregularis, R. cerebriforme, R. diaphanum and Gigaspora rosea, and their symbiotic lifestyle signature.</title>
        <authorList>
            <person name="Morin E."/>
            <person name="San Clemente H."/>
            <person name="Chen E.C.H."/>
            <person name="De La Providencia I."/>
            <person name="Hainaut M."/>
            <person name="Kuo A."/>
            <person name="Kohler A."/>
            <person name="Murat C."/>
            <person name="Tang N."/>
            <person name="Roy S."/>
            <person name="Loubradou J."/>
            <person name="Henrissat B."/>
            <person name="Grigoriev I.V."/>
            <person name="Corradi N."/>
            <person name="Roux C."/>
            <person name="Martin F.M."/>
        </authorList>
    </citation>
    <scope>NUCLEOTIDE SEQUENCE [LARGE SCALE GENOMIC DNA]</scope>
    <source>
        <strain evidence="1 2">DAOM 194757</strain>
    </source>
</reference>
<organism evidence="1 2">
    <name type="scientific">Gigaspora rosea</name>
    <dbReference type="NCBI Taxonomy" id="44941"/>
    <lineage>
        <taxon>Eukaryota</taxon>
        <taxon>Fungi</taxon>
        <taxon>Fungi incertae sedis</taxon>
        <taxon>Mucoromycota</taxon>
        <taxon>Glomeromycotina</taxon>
        <taxon>Glomeromycetes</taxon>
        <taxon>Diversisporales</taxon>
        <taxon>Gigasporaceae</taxon>
        <taxon>Gigaspora</taxon>
    </lineage>
</organism>
<dbReference type="Proteomes" id="UP000266673">
    <property type="component" value="Unassembled WGS sequence"/>
</dbReference>
<protein>
    <submittedName>
        <fullName evidence="1">Uncharacterized protein</fullName>
    </submittedName>
</protein>
<sequence>MEARHTSPIDDYNEKQLQAKVLSSLPSFSTEDVLMVTGKFRFIENIILHDIVHLHIDPSELPASPLLINMTAVAMELSRNDSDHDIISLSIEIKGFVDQKLDINLTNPVKIPWLKESNEPAADKSDMEKVARTIASRVKNTRIKKAPATRPLTSFANSPWIIFSEMQQIIDKFENEILCQFLCVPCSIC</sequence>
<dbReference type="OrthoDB" id="10449788at2759"/>
<dbReference type="AlphaFoldDB" id="A0A397VTZ4"/>
<accession>A0A397VTZ4</accession>
<proteinExistence type="predicted"/>
<keyword evidence="2" id="KW-1185">Reference proteome</keyword>